<evidence type="ECO:0000256" key="1">
    <source>
        <dbReference type="SAM" id="MobiDB-lite"/>
    </source>
</evidence>
<evidence type="ECO:0000259" key="2">
    <source>
        <dbReference type="PROSITE" id="PS50048"/>
    </source>
</evidence>
<dbReference type="GO" id="GO:0008270">
    <property type="term" value="F:zinc ion binding"/>
    <property type="evidence" value="ECO:0007669"/>
    <property type="project" value="InterPro"/>
</dbReference>
<dbReference type="SUPFAM" id="SSF57701">
    <property type="entry name" value="Zn2/Cys6 DNA-binding domain"/>
    <property type="match status" value="1"/>
</dbReference>
<proteinExistence type="predicted"/>
<dbReference type="PROSITE" id="PS50048">
    <property type="entry name" value="ZN2_CY6_FUNGAL_2"/>
    <property type="match status" value="1"/>
</dbReference>
<accession>A0A165HDW1</accession>
<dbReference type="Pfam" id="PF00172">
    <property type="entry name" value="Zn_clus"/>
    <property type="match status" value="1"/>
</dbReference>
<dbReference type="EMBL" id="KV426020">
    <property type="protein sequence ID" value="KZV91826.1"/>
    <property type="molecule type" value="Genomic_DNA"/>
</dbReference>
<evidence type="ECO:0000313" key="4">
    <source>
        <dbReference type="Proteomes" id="UP000077266"/>
    </source>
</evidence>
<dbReference type="AlphaFoldDB" id="A0A165HDW1"/>
<dbReference type="Proteomes" id="UP000077266">
    <property type="component" value="Unassembled WGS sequence"/>
</dbReference>
<dbReference type="Gene3D" id="4.10.240.10">
    <property type="entry name" value="Zn(2)-C6 fungal-type DNA-binding domain"/>
    <property type="match status" value="1"/>
</dbReference>
<dbReference type="OrthoDB" id="3498215at2759"/>
<name>A0A165HDW1_EXIGL</name>
<dbReference type="GO" id="GO:0000981">
    <property type="term" value="F:DNA-binding transcription factor activity, RNA polymerase II-specific"/>
    <property type="evidence" value="ECO:0007669"/>
    <property type="project" value="InterPro"/>
</dbReference>
<sequence>MPVTDATAASPMPKAHEPTVNKACQPCRTAKVACKRGSVDSVCQRCEAQGLECVGSTQGPCCHGDAGAVATGKTKAERCNRSPQREI</sequence>
<dbReference type="InterPro" id="IPR001138">
    <property type="entry name" value="Zn2Cys6_DnaBD"/>
</dbReference>
<organism evidence="3 4">
    <name type="scientific">Exidia glandulosa HHB12029</name>
    <dbReference type="NCBI Taxonomy" id="1314781"/>
    <lineage>
        <taxon>Eukaryota</taxon>
        <taxon>Fungi</taxon>
        <taxon>Dikarya</taxon>
        <taxon>Basidiomycota</taxon>
        <taxon>Agaricomycotina</taxon>
        <taxon>Agaricomycetes</taxon>
        <taxon>Auriculariales</taxon>
        <taxon>Exidiaceae</taxon>
        <taxon>Exidia</taxon>
    </lineage>
</organism>
<reference evidence="3 4" key="1">
    <citation type="journal article" date="2016" name="Mol. Biol. Evol.">
        <title>Comparative Genomics of Early-Diverging Mushroom-Forming Fungi Provides Insights into the Origins of Lignocellulose Decay Capabilities.</title>
        <authorList>
            <person name="Nagy L.G."/>
            <person name="Riley R."/>
            <person name="Tritt A."/>
            <person name="Adam C."/>
            <person name="Daum C."/>
            <person name="Floudas D."/>
            <person name="Sun H."/>
            <person name="Yadav J.S."/>
            <person name="Pangilinan J."/>
            <person name="Larsson K.H."/>
            <person name="Matsuura K."/>
            <person name="Barry K."/>
            <person name="Labutti K."/>
            <person name="Kuo R."/>
            <person name="Ohm R.A."/>
            <person name="Bhattacharya S.S."/>
            <person name="Shirouzu T."/>
            <person name="Yoshinaga Y."/>
            <person name="Martin F.M."/>
            <person name="Grigoriev I.V."/>
            <person name="Hibbett D.S."/>
        </authorList>
    </citation>
    <scope>NUCLEOTIDE SEQUENCE [LARGE SCALE GENOMIC DNA]</scope>
    <source>
        <strain evidence="3 4">HHB12029</strain>
    </source>
</reference>
<feature type="domain" description="Zn(2)-C6 fungal-type" evidence="2">
    <location>
        <begin position="23"/>
        <end position="54"/>
    </location>
</feature>
<gene>
    <name evidence="3" type="ORF">EXIGLDRAFT_87477</name>
</gene>
<dbReference type="InParanoid" id="A0A165HDW1"/>
<keyword evidence="4" id="KW-1185">Reference proteome</keyword>
<dbReference type="PROSITE" id="PS00463">
    <property type="entry name" value="ZN2_CY6_FUNGAL_1"/>
    <property type="match status" value="1"/>
</dbReference>
<dbReference type="InterPro" id="IPR036864">
    <property type="entry name" value="Zn2-C6_fun-type_DNA-bd_sf"/>
</dbReference>
<protein>
    <recommendedName>
        <fullName evidence="2">Zn(2)-C6 fungal-type domain-containing protein</fullName>
    </recommendedName>
</protein>
<evidence type="ECO:0000313" key="3">
    <source>
        <dbReference type="EMBL" id="KZV91826.1"/>
    </source>
</evidence>
<feature type="region of interest" description="Disordered" evidence="1">
    <location>
        <begin position="1"/>
        <end position="20"/>
    </location>
</feature>